<organism evidence="1 2">
    <name type="scientific">Choiromyces venosus 120613-1</name>
    <dbReference type="NCBI Taxonomy" id="1336337"/>
    <lineage>
        <taxon>Eukaryota</taxon>
        <taxon>Fungi</taxon>
        <taxon>Dikarya</taxon>
        <taxon>Ascomycota</taxon>
        <taxon>Pezizomycotina</taxon>
        <taxon>Pezizomycetes</taxon>
        <taxon>Pezizales</taxon>
        <taxon>Tuberaceae</taxon>
        <taxon>Choiromyces</taxon>
    </lineage>
</organism>
<gene>
    <name evidence="1" type="ORF">L873DRAFT_1933316</name>
</gene>
<evidence type="ECO:0000313" key="1">
    <source>
        <dbReference type="EMBL" id="RPB04420.1"/>
    </source>
</evidence>
<sequence>MLPPYSLDLNPIEIVFSIMKHCIAQNYLSFAEAIIQEEMEFFFEYIIYYVKPIH</sequence>
<dbReference type="EMBL" id="ML120358">
    <property type="protein sequence ID" value="RPB04420.1"/>
    <property type="molecule type" value="Genomic_DNA"/>
</dbReference>
<proteinExistence type="predicted"/>
<name>A0A3N4K1E5_9PEZI</name>
<reference evidence="1 2" key="1">
    <citation type="journal article" date="2018" name="Nat. Ecol. Evol.">
        <title>Pezizomycetes genomes reveal the molecular basis of ectomycorrhizal truffle lifestyle.</title>
        <authorList>
            <person name="Murat C."/>
            <person name="Payen T."/>
            <person name="Noel B."/>
            <person name="Kuo A."/>
            <person name="Morin E."/>
            <person name="Chen J."/>
            <person name="Kohler A."/>
            <person name="Krizsan K."/>
            <person name="Balestrini R."/>
            <person name="Da Silva C."/>
            <person name="Montanini B."/>
            <person name="Hainaut M."/>
            <person name="Levati E."/>
            <person name="Barry K.W."/>
            <person name="Belfiori B."/>
            <person name="Cichocki N."/>
            <person name="Clum A."/>
            <person name="Dockter R.B."/>
            <person name="Fauchery L."/>
            <person name="Guy J."/>
            <person name="Iotti M."/>
            <person name="Le Tacon F."/>
            <person name="Lindquist E.A."/>
            <person name="Lipzen A."/>
            <person name="Malagnac F."/>
            <person name="Mello A."/>
            <person name="Molinier V."/>
            <person name="Miyauchi S."/>
            <person name="Poulain J."/>
            <person name="Riccioni C."/>
            <person name="Rubini A."/>
            <person name="Sitrit Y."/>
            <person name="Splivallo R."/>
            <person name="Traeger S."/>
            <person name="Wang M."/>
            <person name="Zifcakova L."/>
            <person name="Wipf D."/>
            <person name="Zambonelli A."/>
            <person name="Paolocci F."/>
            <person name="Nowrousian M."/>
            <person name="Ottonello S."/>
            <person name="Baldrian P."/>
            <person name="Spatafora J.W."/>
            <person name="Henrissat B."/>
            <person name="Nagy L.G."/>
            <person name="Aury J.M."/>
            <person name="Wincker P."/>
            <person name="Grigoriev I.V."/>
            <person name="Bonfante P."/>
            <person name="Martin F.M."/>
        </authorList>
    </citation>
    <scope>NUCLEOTIDE SEQUENCE [LARGE SCALE GENOMIC DNA]</scope>
    <source>
        <strain evidence="1 2">120613-1</strain>
    </source>
</reference>
<keyword evidence="2" id="KW-1185">Reference proteome</keyword>
<dbReference type="GO" id="GO:0003676">
    <property type="term" value="F:nucleic acid binding"/>
    <property type="evidence" value="ECO:0007669"/>
    <property type="project" value="InterPro"/>
</dbReference>
<evidence type="ECO:0000313" key="2">
    <source>
        <dbReference type="Proteomes" id="UP000276215"/>
    </source>
</evidence>
<accession>A0A3N4K1E5</accession>
<feature type="non-terminal residue" evidence="1">
    <location>
        <position position="54"/>
    </location>
</feature>
<dbReference type="Proteomes" id="UP000276215">
    <property type="component" value="Unassembled WGS sequence"/>
</dbReference>
<protein>
    <recommendedName>
        <fullName evidence="3">Tc1-like transposase DDE domain-containing protein</fullName>
    </recommendedName>
</protein>
<dbReference type="Gene3D" id="3.30.420.10">
    <property type="entry name" value="Ribonuclease H-like superfamily/Ribonuclease H"/>
    <property type="match status" value="1"/>
</dbReference>
<evidence type="ECO:0008006" key="3">
    <source>
        <dbReference type="Google" id="ProtNLM"/>
    </source>
</evidence>
<dbReference type="AlphaFoldDB" id="A0A3N4K1E5"/>
<dbReference type="InterPro" id="IPR036397">
    <property type="entry name" value="RNaseH_sf"/>
</dbReference>